<proteinExistence type="predicted"/>
<reference evidence="1" key="1">
    <citation type="submission" date="2014-09" db="EMBL/GenBank/DDBJ databases">
        <authorList>
            <person name="Magalhaes I.L.F."/>
            <person name="Oliveira U."/>
            <person name="Santos F.R."/>
            <person name="Vidigal T.H.D.A."/>
            <person name="Brescovit A.D."/>
            <person name="Santos A.J."/>
        </authorList>
    </citation>
    <scope>NUCLEOTIDE SEQUENCE</scope>
    <source>
        <tissue evidence="1">Shoot tissue taken approximately 20 cm above the soil surface</tissue>
    </source>
</reference>
<dbReference type="AlphaFoldDB" id="A0A0A9B039"/>
<reference evidence="1" key="2">
    <citation type="journal article" date="2015" name="Data Brief">
        <title>Shoot transcriptome of the giant reed, Arundo donax.</title>
        <authorList>
            <person name="Barrero R.A."/>
            <person name="Guerrero F.D."/>
            <person name="Moolhuijzen P."/>
            <person name="Goolsby J.A."/>
            <person name="Tidwell J."/>
            <person name="Bellgard S.E."/>
            <person name="Bellgard M.I."/>
        </authorList>
    </citation>
    <scope>NUCLEOTIDE SEQUENCE</scope>
    <source>
        <tissue evidence="1">Shoot tissue taken approximately 20 cm above the soil surface</tissue>
    </source>
</reference>
<name>A0A0A9B039_ARUDO</name>
<protein>
    <submittedName>
        <fullName evidence="1">Uncharacterized protein</fullName>
    </submittedName>
</protein>
<sequence length="87" mass="9359">MSVLPTASKRWSALRVARAVWTLPKVVVRPSTSSSGDLSATKMAIASSIPGSVSMIIFFFPSPPAFAAPAIDEREGERRRPAADWSK</sequence>
<accession>A0A0A9B039</accession>
<dbReference type="EMBL" id="GBRH01243365">
    <property type="protein sequence ID" value="JAD54530.1"/>
    <property type="molecule type" value="Transcribed_RNA"/>
</dbReference>
<organism evidence="1">
    <name type="scientific">Arundo donax</name>
    <name type="common">Giant reed</name>
    <name type="synonym">Donax arundinaceus</name>
    <dbReference type="NCBI Taxonomy" id="35708"/>
    <lineage>
        <taxon>Eukaryota</taxon>
        <taxon>Viridiplantae</taxon>
        <taxon>Streptophyta</taxon>
        <taxon>Embryophyta</taxon>
        <taxon>Tracheophyta</taxon>
        <taxon>Spermatophyta</taxon>
        <taxon>Magnoliopsida</taxon>
        <taxon>Liliopsida</taxon>
        <taxon>Poales</taxon>
        <taxon>Poaceae</taxon>
        <taxon>PACMAD clade</taxon>
        <taxon>Arundinoideae</taxon>
        <taxon>Arundineae</taxon>
        <taxon>Arundo</taxon>
    </lineage>
</organism>
<evidence type="ECO:0000313" key="1">
    <source>
        <dbReference type="EMBL" id="JAD54530.1"/>
    </source>
</evidence>